<sequence length="43" mass="4986">MQFFTQLRQKVSHYGVLCSLTLLWSCVFPIARPERYSAVGSQH</sequence>
<organism evidence="2">
    <name type="scientific">Anguilla anguilla</name>
    <name type="common">European freshwater eel</name>
    <name type="synonym">Muraena anguilla</name>
    <dbReference type="NCBI Taxonomy" id="7936"/>
    <lineage>
        <taxon>Eukaryota</taxon>
        <taxon>Metazoa</taxon>
        <taxon>Chordata</taxon>
        <taxon>Craniata</taxon>
        <taxon>Vertebrata</taxon>
        <taxon>Euteleostomi</taxon>
        <taxon>Actinopterygii</taxon>
        <taxon>Neopterygii</taxon>
        <taxon>Teleostei</taxon>
        <taxon>Anguilliformes</taxon>
        <taxon>Anguillidae</taxon>
        <taxon>Anguilla</taxon>
    </lineage>
</organism>
<accession>A0A0E9RXM2</accession>
<reference evidence="2" key="2">
    <citation type="journal article" date="2015" name="Fish Shellfish Immunol.">
        <title>Early steps in the European eel (Anguilla anguilla)-Vibrio vulnificus interaction in the gills: Role of the RtxA13 toxin.</title>
        <authorList>
            <person name="Callol A."/>
            <person name="Pajuelo D."/>
            <person name="Ebbesson L."/>
            <person name="Teles M."/>
            <person name="MacKenzie S."/>
            <person name="Amaro C."/>
        </authorList>
    </citation>
    <scope>NUCLEOTIDE SEQUENCE</scope>
</reference>
<name>A0A0E9RXM2_ANGAN</name>
<keyword evidence="1" id="KW-0472">Membrane</keyword>
<protein>
    <submittedName>
        <fullName evidence="2">Uncharacterized protein</fullName>
    </submittedName>
</protein>
<dbReference type="AlphaFoldDB" id="A0A0E9RXM2"/>
<evidence type="ECO:0000313" key="2">
    <source>
        <dbReference type="EMBL" id="JAH33602.1"/>
    </source>
</evidence>
<keyword evidence="1" id="KW-0812">Transmembrane</keyword>
<feature type="transmembrane region" description="Helical" evidence="1">
    <location>
        <begin position="12"/>
        <end position="31"/>
    </location>
</feature>
<proteinExistence type="predicted"/>
<dbReference type="EMBL" id="GBXM01074975">
    <property type="protein sequence ID" value="JAH33602.1"/>
    <property type="molecule type" value="Transcribed_RNA"/>
</dbReference>
<keyword evidence="1" id="KW-1133">Transmembrane helix</keyword>
<reference evidence="2" key="1">
    <citation type="submission" date="2014-11" db="EMBL/GenBank/DDBJ databases">
        <authorList>
            <person name="Amaro Gonzalez C."/>
        </authorList>
    </citation>
    <scope>NUCLEOTIDE SEQUENCE</scope>
</reference>
<evidence type="ECO:0000256" key="1">
    <source>
        <dbReference type="SAM" id="Phobius"/>
    </source>
</evidence>